<accession>E8R1T1</accession>
<dbReference type="PANTHER" id="PTHR40137">
    <property type="entry name" value="PROTEIN GVPK 1"/>
    <property type="match status" value="1"/>
</dbReference>
<dbReference type="AlphaFoldDB" id="E8R1T1"/>
<proteinExistence type="inferred from homology"/>
<evidence type="ECO:0000256" key="1">
    <source>
        <dbReference type="ARBA" id="ARBA00022987"/>
    </source>
</evidence>
<feature type="region of interest" description="Disordered" evidence="4">
    <location>
        <begin position="41"/>
        <end position="66"/>
    </location>
</feature>
<dbReference type="STRING" id="575540.Isop_0762"/>
<dbReference type="EMBL" id="CP002353">
    <property type="protein sequence ID" value="ADV61353.1"/>
    <property type="molecule type" value="Genomic_DNA"/>
</dbReference>
<name>E8R1T1_ISOPI</name>
<dbReference type="KEGG" id="ipa:Isop_0762"/>
<feature type="region of interest" description="Disordered" evidence="4">
    <location>
        <begin position="1"/>
        <end position="23"/>
    </location>
</feature>
<reference evidence="5 6" key="2">
    <citation type="journal article" date="2011" name="Stand. Genomic Sci.">
        <title>Complete genome sequence of Isosphaera pallida type strain (IS1B).</title>
        <authorList>
            <consortium name="US DOE Joint Genome Institute (JGI-PGF)"/>
            <person name="Goker M."/>
            <person name="Cleland D."/>
            <person name="Saunders E."/>
            <person name="Lapidus A."/>
            <person name="Nolan M."/>
            <person name="Lucas S."/>
            <person name="Hammon N."/>
            <person name="Deshpande S."/>
            <person name="Cheng J.F."/>
            <person name="Tapia R."/>
            <person name="Han C."/>
            <person name="Goodwin L."/>
            <person name="Pitluck S."/>
            <person name="Liolios K."/>
            <person name="Pagani I."/>
            <person name="Ivanova N."/>
            <person name="Mavromatis K."/>
            <person name="Pati A."/>
            <person name="Chen A."/>
            <person name="Palaniappan K."/>
            <person name="Land M."/>
            <person name="Hauser L."/>
            <person name="Chang Y.J."/>
            <person name="Jeffries C.D."/>
            <person name="Detter J.C."/>
            <person name="Beck B."/>
            <person name="Woyke T."/>
            <person name="Bristow J."/>
            <person name="Eisen J.A."/>
            <person name="Markowitz V."/>
            <person name="Hugenholtz P."/>
            <person name="Kyrpides N.C."/>
            <person name="Klenk H.P."/>
        </authorList>
    </citation>
    <scope>NUCLEOTIDE SEQUENCE [LARGE SCALE GENOMIC DNA]</scope>
    <source>
        <strain evidence="6">ATCC 43644 / DSM 9630 / IS1B</strain>
    </source>
</reference>
<dbReference type="InterPro" id="IPR007805">
    <property type="entry name" value="GvpK"/>
</dbReference>
<sequence length="146" mass="16025">MSDSLFEVRSPSAAPPSPVNPGVADEWTAVLKDWDTLTAQLRQATAPPNAENSARSHATTGRIDLDPEQVGDGLAKLVLTLLELIRQLLERQAIRRLDAGSLDHEQTERLGLTLMRLAQRMEELKTHFGLQGEDLNLDLGPLGKLL</sequence>
<reference key="1">
    <citation type="submission" date="2010-11" db="EMBL/GenBank/DDBJ databases">
        <title>The complete sequence of chromosome of Isophaera pallida ATCC 43644.</title>
        <authorList>
            <consortium name="US DOE Joint Genome Institute (JGI-PGF)"/>
            <person name="Lucas S."/>
            <person name="Copeland A."/>
            <person name="Lapidus A."/>
            <person name="Bruce D."/>
            <person name="Goodwin L."/>
            <person name="Pitluck S."/>
            <person name="Kyrpides N."/>
            <person name="Mavromatis K."/>
            <person name="Pagani I."/>
            <person name="Ivanova N."/>
            <person name="Saunders E."/>
            <person name="Brettin T."/>
            <person name="Detter J.C."/>
            <person name="Han C."/>
            <person name="Tapia R."/>
            <person name="Land M."/>
            <person name="Hauser L."/>
            <person name="Markowitz V."/>
            <person name="Cheng J.-F."/>
            <person name="Hugenholtz P."/>
            <person name="Woyke T."/>
            <person name="Wu D."/>
            <person name="Eisen J.A."/>
        </authorList>
    </citation>
    <scope>NUCLEOTIDE SEQUENCE</scope>
    <source>
        <strain>ATCC 43644</strain>
    </source>
</reference>
<dbReference type="eggNOG" id="ENOG50330IR">
    <property type="taxonomic scope" value="Bacteria"/>
</dbReference>
<evidence type="ECO:0000256" key="3">
    <source>
        <dbReference type="ARBA" id="ARBA00035659"/>
    </source>
</evidence>
<comment type="similarity">
    <text evidence="3">Belongs to the gas vesicle GvpK family.</text>
</comment>
<keyword evidence="6" id="KW-1185">Reference proteome</keyword>
<dbReference type="HOGENOM" id="CLU_150705_0_1_0"/>
<dbReference type="GO" id="GO:0031411">
    <property type="term" value="C:gas vesicle"/>
    <property type="evidence" value="ECO:0007669"/>
    <property type="project" value="UniProtKB-SubCell"/>
</dbReference>
<dbReference type="Proteomes" id="UP000008631">
    <property type="component" value="Chromosome"/>
</dbReference>
<organism evidence="5 6">
    <name type="scientific">Isosphaera pallida (strain ATCC 43644 / DSM 9630 / IS1B)</name>
    <dbReference type="NCBI Taxonomy" id="575540"/>
    <lineage>
        <taxon>Bacteria</taxon>
        <taxon>Pseudomonadati</taxon>
        <taxon>Planctomycetota</taxon>
        <taxon>Planctomycetia</taxon>
        <taxon>Isosphaerales</taxon>
        <taxon>Isosphaeraceae</taxon>
        <taxon>Isosphaera</taxon>
    </lineage>
</organism>
<evidence type="ECO:0000313" key="6">
    <source>
        <dbReference type="Proteomes" id="UP000008631"/>
    </source>
</evidence>
<comment type="subcellular location">
    <subcellularLocation>
        <location evidence="2">Gas vesicle</location>
    </subcellularLocation>
</comment>
<gene>
    <name evidence="5" type="ordered locus">Isop_0762</name>
</gene>
<dbReference type="PANTHER" id="PTHR40137:SF2">
    <property type="entry name" value="PROTEIN GVPK 1"/>
    <property type="match status" value="1"/>
</dbReference>
<dbReference type="Pfam" id="PF05121">
    <property type="entry name" value="GvpK"/>
    <property type="match status" value="1"/>
</dbReference>
<dbReference type="GO" id="GO:0031412">
    <property type="term" value="P:gas vesicle organization"/>
    <property type="evidence" value="ECO:0007669"/>
    <property type="project" value="InterPro"/>
</dbReference>
<protein>
    <submittedName>
        <fullName evidence="5">Gas vesicle K</fullName>
    </submittedName>
</protein>
<evidence type="ECO:0000256" key="4">
    <source>
        <dbReference type="SAM" id="MobiDB-lite"/>
    </source>
</evidence>
<feature type="compositionally biased region" description="Polar residues" evidence="4">
    <location>
        <begin position="50"/>
        <end position="59"/>
    </location>
</feature>
<evidence type="ECO:0000256" key="2">
    <source>
        <dbReference type="ARBA" id="ARBA00035108"/>
    </source>
</evidence>
<evidence type="ECO:0000313" key="5">
    <source>
        <dbReference type="EMBL" id="ADV61353.1"/>
    </source>
</evidence>
<dbReference type="InParanoid" id="E8R1T1"/>
<keyword evidence="1" id="KW-0304">Gas vesicle</keyword>
<dbReference type="OrthoDB" id="1448580at2"/>